<dbReference type="PANTHER" id="PTHR30417:SF1">
    <property type="entry name" value="N-ACETYLMURAMOYL-L-ALANINE AMIDASE AMID"/>
    <property type="match status" value="1"/>
</dbReference>
<dbReference type="PANTHER" id="PTHR30417">
    <property type="entry name" value="N-ACETYLMURAMOYL-L-ALANINE AMIDASE AMID"/>
    <property type="match status" value="1"/>
</dbReference>
<evidence type="ECO:0000313" key="7">
    <source>
        <dbReference type="EMBL" id="TKS53184.1"/>
    </source>
</evidence>
<dbReference type="RefSeq" id="WP_134675303.1">
    <property type="nucleotide sequence ID" value="NZ_SPUH01000002.1"/>
</dbReference>
<dbReference type="Gene3D" id="3.40.80.10">
    <property type="entry name" value="Peptidoglycan recognition protein-like"/>
    <property type="match status" value="1"/>
</dbReference>
<dbReference type="InterPro" id="IPR051206">
    <property type="entry name" value="NAMLAA_amidase_2"/>
</dbReference>
<evidence type="ECO:0000256" key="1">
    <source>
        <dbReference type="ARBA" id="ARBA00001561"/>
    </source>
</evidence>
<name>A0A4Z1R0N2_9GAMM</name>
<dbReference type="GO" id="GO:0009253">
    <property type="term" value="P:peptidoglycan catabolic process"/>
    <property type="evidence" value="ECO:0007669"/>
    <property type="project" value="InterPro"/>
</dbReference>
<feature type="chain" id="PRO_5021305638" description="N-acetylmuramoyl-L-alanine amidase" evidence="5">
    <location>
        <begin position="28"/>
        <end position="246"/>
    </location>
</feature>
<dbReference type="Proteomes" id="UP000298681">
    <property type="component" value="Unassembled WGS sequence"/>
</dbReference>
<comment type="caution">
    <text evidence="7">The sequence shown here is derived from an EMBL/GenBank/DDBJ whole genome shotgun (WGS) entry which is preliminary data.</text>
</comment>
<dbReference type="AlphaFoldDB" id="A0A4Z1R0N2"/>
<dbReference type="Pfam" id="PF01510">
    <property type="entry name" value="Amidase_2"/>
    <property type="match status" value="1"/>
</dbReference>
<accession>A0A4Z1R0N2</accession>
<comment type="catalytic activity">
    <reaction evidence="1">
        <text>Hydrolyzes the link between N-acetylmuramoyl residues and L-amino acid residues in certain cell-wall glycopeptides.</text>
        <dbReference type="EC" id="3.5.1.28"/>
    </reaction>
</comment>
<dbReference type="SUPFAM" id="SSF55846">
    <property type="entry name" value="N-acetylmuramoyl-L-alanine amidase-like"/>
    <property type="match status" value="1"/>
</dbReference>
<evidence type="ECO:0000256" key="4">
    <source>
        <dbReference type="ARBA" id="ARBA00023316"/>
    </source>
</evidence>
<evidence type="ECO:0000256" key="2">
    <source>
        <dbReference type="ARBA" id="ARBA00011901"/>
    </source>
</evidence>
<protein>
    <recommendedName>
        <fullName evidence="2">N-acetylmuramoyl-L-alanine amidase</fullName>
        <ecNumber evidence="2">3.5.1.28</ecNumber>
    </recommendedName>
</protein>
<proteinExistence type="predicted"/>
<dbReference type="EMBL" id="SPUH01000002">
    <property type="protein sequence ID" value="TKS53184.1"/>
    <property type="molecule type" value="Genomic_DNA"/>
</dbReference>
<dbReference type="GO" id="GO:0019867">
    <property type="term" value="C:outer membrane"/>
    <property type="evidence" value="ECO:0007669"/>
    <property type="project" value="TreeGrafter"/>
</dbReference>
<evidence type="ECO:0000256" key="3">
    <source>
        <dbReference type="ARBA" id="ARBA00022801"/>
    </source>
</evidence>
<dbReference type="GO" id="GO:0071555">
    <property type="term" value="P:cell wall organization"/>
    <property type="evidence" value="ECO:0007669"/>
    <property type="project" value="UniProtKB-KW"/>
</dbReference>
<feature type="signal peptide" evidence="5">
    <location>
        <begin position="1"/>
        <end position="27"/>
    </location>
</feature>
<evidence type="ECO:0000259" key="6">
    <source>
        <dbReference type="SMART" id="SM00644"/>
    </source>
</evidence>
<evidence type="ECO:0000256" key="5">
    <source>
        <dbReference type="SAM" id="SignalP"/>
    </source>
</evidence>
<dbReference type="InterPro" id="IPR036505">
    <property type="entry name" value="Amidase/PGRP_sf"/>
</dbReference>
<keyword evidence="4" id="KW-0961">Cell wall biogenesis/degradation</keyword>
<gene>
    <name evidence="7" type="ORF">E4582_13460</name>
</gene>
<dbReference type="CDD" id="cd06583">
    <property type="entry name" value="PGRP"/>
    <property type="match status" value="1"/>
</dbReference>
<reference evidence="7 8" key="1">
    <citation type="submission" date="2019-01" db="EMBL/GenBank/DDBJ databases">
        <authorList>
            <person name="Zhang S."/>
        </authorList>
    </citation>
    <scope>NUCLEOTIDE SEQUENCE [LARGE SCALE GENOMIC DNA]</scope>
    <source>
        <strain evidence="7 8">1626</strain>
    </source>
</reference>
<keyword evidence="8" id="KW-1185">Reference proteome</keyword>
<dbReference type="GO" id="GO:0009254">
    <property type="term" value="P:peptidoglycan turnover"/>
    <property type="evidence" value="ECO:0007669"/>
    <property type="project" value="TreeGrafter"/>
</dbReference>
<dbReference type="EC" id="3.5.1.28" evidence="2"/>
<keyword evidence="3" id="KW-0378">Hydrolase</keyword>
<dbReference type="PROSITE" id="PS51257">
    <property type="entry name" value="PROKAR_LIPOPROTEIN"/>
    <property type="match status" value="1"/>
</dbReference>
<dbReference type="GO" id="GO:0008745">
    <property type="term" value="F:N-acetylmuramoyl-L-alanine amidase activity"/>
    <property type="evidence" value="ECO:0007669"/>
    <property type="project" value="UniProtKB-EC"/>
</dbReference>
<evidence type="ECO:0000313" key="8">
    <source>
        <dbReference type="Proteomes" id="UP000298681"/>
    </source>
</evidence>
<feature type="domain" description="N-acetylmuramoyl-L-alanine amidase" evidence="6">
    <location>
        <begin position="28"/>
        <end position="163"/>
    </location>
</feature>
<dbReference type="InterPro" id="IPR002502">
    <property type="entry name" value="Amidase_domain"/>
</dbReference>
<organism evidence="7 8">
    <name type="scientific">Luteimonas yindakuii</name>
    <dbReference type="NCBI Taxonomy" id="2565782"/>
    <lineage>
        <taxon>Bacteria</taxon>
        <taxon>Pseudomonadati</taxon>
        <taxon>Pseudomonadota</taxon>
        <taxon>Gammaproteobacteria</taxon>
        <taxon>Lysobacterales</taxon>
        <taxon>Lysobacteraceae</taxon>
        <taxon>Luteimonas</taxon>
    </lineage>
</organism>
<dbReference type="SMART" id="SM00644">
    <property type="entry name" value="Ami_2"/>
    <property type="match status" value="1"/>
</dbReference>
<keyword evidence="5" id="KW-0732">Signal</keyword>
<sequence>MIRTFLLVACIALLAACSHTSPRNPMAQWVESPNHDARRPTLIVVHYTEQDSAAQSLHTLRTANAHGPVSAHYLVGGDGTLYQLVADERRAWHAGAGSWGTISDVNSASIGIELDNDGRSPFTDAQVETLIALLEDLTTRLRIPRTHVIGHSDLAPGRKVDPGPLFPWQRLAEAGFGVWPDADAPPAPEGFDPITALRLLGYPLDNPTATIRSYRMRFRGDSADTLDVEDLRILQALTRYRPTSAP</sequence>